<dbReference type="InterPro" id="IPR020846">
    <property type="entry name" value="MFS_dom"/>
</dbReference>
<dbReference type="Pfam" id="PF00083">
    <property type="entry name" value="Sugar_tr"/>
    <property type="match status" value="1"/>
</dbReference>
<sequence>MGGSDIAGDSPKGEGSNSRASNTNTGNVARGSGKSELAPAKFPWGAIIALAMGMLVYGVAESYGPVAAISGVIPSSYAFLGLSLPYVAGGFGALLSGYLTDAVGRRNSFMLTAAMILAGIIIYVLAGTNVAALVVSFILIGMAAIGLETPILSIIAETVPAKWRGNMEVIVQNFGNLGVAIVFIPLLLGFSAAQTEVAIALLFLAPLAALVMGYFMVEETLPWRAATGKANIDAVNAWKAVDGDAEPVAPTMSLPLRFLIITLIGIVQDVAFVYITYDLGFLYFSSSLASEIPLIGGLIMVAVGIAFGLAAVHKASRKAVSLASYGALAALWAVLWAYEAITRDVASNTLLFLTALLFIPVETTWGVRAMLEPEMFPTQKRGKYVSYARTLVWIIAGTITGLLSVYVMSFNAEAAIVMAIFLVGLAMTMLWYFKGFETGKKSLVGHDVTQ</sequence>
<dbReference type="EMBL" id="BMNL01000001">
    <property type="protein sequence ID" value="GGP19447.1"/>
    <property type="molecule type" value="Genomic_DNA"/>
</dbReference>
<feature type="region of interest" description="Disordered" evidence="5">
    <location>
        <begin position="1"/>
        <end position="33"/>
    </location>
</feature>
<comment type="caution">
    <text evidence="8">The sequence shown here is derived from an EMBL/GenBank/DDBJ whole genome shotgun (WGS) entry which is preliminary data.</text>
</comment>
<feature type="transmembrane region" description="Helical" evidence="6">
    <location>
        <begin position="414"/>
        <end position="433"/>
    </location>
</feature>
<accession>A0A830GU13</accession>
<gene>
    <name evidence="8" type="ORF">GCM10007981_03170</name>
</gene>
<feature type="transmembrane region" description="Helical" evidence="6">
    <location>
        <begin position="72"/>
        <end position="95"/>
    </location>
</feature>
<evidence type="ECO:0000256" key="2">
    <source>
        <dbReference type="ARBA" id="ARBA00022692"/>
    </source>
</evidence>
<feature type="domain" description="Major facilitator superfamily (MFS) profile" evidence="7">
    <location>
        <begin position="1"/>
        <end position="436"/>
    </location>
</feature>
<feature type="transmembrane region" description="Helical" evidence="6">
    <location>
        <begin position="350"/>
        <end position="371"/>
    </location>
</feature>
<evidence type="ECO:0000256" key="1">
    <source>
        <dbReference type="ARBA" id="ARBA00004370"/>
    </source>
</evidence>
<feature type="transmembrane region" description="Helical" evidence="6">
    <location>
        <begin position="292"/>
        <end position="312"/>
    </location>
</feature>
<keyword evidence="3 6" id="KW-1133">Transmembrane helix</keyword>
<dbReference type="PROSITE" id="PS50850">
    <property type="entry name" value="MFS"/>
    <property type="match status" value="1"/>
</dbReference>
<dbReference type="InterPro" id="IPR036259">
    <property type="entry name" value="MFS_trans_sf"/>
</dbReference>
<feature type="compositionally biased region" description="Polar residues" evidence="5">
    <location>
        <begin position="15"/>
        <end position="27"/>
    </location>
</feature>
<evidence type="ECO:0000256" key="4">
    <source>
        <dbReference type="ARBA" id="ARBA00023136"/>
    </source>
</evidence>
<feature type="transmembrane region" description="Helical" evidence="6">
    <location>
        <begin position="107"/>
        <end position="126"/>
    </location>
</feature>
<dbReference type="Proteomes" id="UP000610960">
    <property type="component" value="Unassembled WGS sequence"/>
</dbReference>
<evidence type="ECO:0000313" key="9">
    <source>
        <dbReference type="Proteomes" id="UP000610960"/>
    </source>
</evidence>
<feature type="transmembrane region" description="Helical" evidence="6">
    <location>
        <begin position="258"/>
        <end position="277"/>
    </location>
</feature>
<dbReference type="InterPro" id="IPR005828">
    <property type="entry name" value="MFS_sugar_transport-like"/>
</dbReference>
<feature type="transmembrane region" description="Helical" evidence="6">
    <location>
        <begin position="198"/>
        <end position="217"/>
    </location>
</feature>
<dbReference type="InterPro" id="IPR050549">
    <property type="entry name" value="MFS_Trehalose_Transporter"/>
</dbReference>
<reference evidence="8" key="1">
    <citation type="journal article" date="2014" name="Int. J. Syst. Evol. Microbiol.">
        <title>Complete genome sequence of Corynebacterium casei LMG S-19264T (=DSM 44701T), isolated from a smear-ripened cheese.</title>
        <authorList>
            <consortium name="US DOE Joint Genome Institute (JGI-PGF)"/>
            <person name="Walter F."/>
            <person name="Albersmeier A."/>
            <person name="Kalinowski J."/>
            <person name="Ruckert C."/>
        </authorList>
    </citation>
    <scope>NUCLEOTIDE SEQUENCE</scope>
    <source>
        <strain evidence="8">JCM 10088</strain>
    </source>
</reference>
<dbReference type="RefSeq" id="WP_188595710.1">
    <property type="nucleotide sequence ID" value="NZ_BMNL01000001.1"/>
</dbReference>
<evidence type="ECO:0000256" key="6">
    <source>
        <dbReference type="SAM" id="Phobius"/>
    </source>
</evidence>
<keyword evidence="2 6" id="KW-0812">Transmembrane</keyword>
<dbReference type="PANTHER" id="PTHR48021">
    <property type="match status" value="1"/>
</dbReference>
<dbReference type="SUPFAM" id="SSF103473">
    <property type="entry name" value="MFS general substrate transporter"/>
    <property type="match status" value="1"/>
</dbReference>
<dbReference type="GO" id="GO:0016020">
    <property type="term" value="C:membrane"/>
    <property type="evidence" value="ECO:0007669"/>
    <property type="project" value="UniProtKB-SubCell"/>
</dbReference>
<feature type="transmembrane region" description="Helical" evidence="6">
    <location>
        <begin position="132"/>
        <end position="154"/>
    </location>
</feature>
<evidence type="ECO:0000256" key="3">
    <source>
        <dbReference type="ARBA" id="ARBA00022989"/>
    </source>
</evidence>
<dbReference type="PANTHER" id="PTHR48021:SF1">
    <property type="entry name" value="GH07001P-RELATED"/>
    <property type="match status" value="1"/>
</dbReference>
<protein>
    <submittedName>
        <fullName evidence="8">MFS transporter</fullName>
    </submittedName>
</protein>
<feature type="transmembrane region" description="Helical" evidence="6">
    <location>
        <begin position="319"/>
        <end position="338"/>
    </location>
</feature>
<keyword evidence="9" id="KW-1185">Reference proteome</keyword>
<proteinExistence type="predicted"/>
<keyword evidence="4 6" id="KW-0472">Membrane</keyword>
<comment type="subcellular location">
    <subcellularLocation>
        <location evidence="1">Membrane</location>
    </subcellularLocation>
</comment>
<feature type="transmembrane region" description="Helical" evidence="6">
    <location>
        <begin position="174"/>
        <end position="192"/>
    </location>
</feature>
<feature type="transmembrane region" description="Helical" evidence="6">
    <location>
        <begin position="42"/>
        <end position="60"/>
    </location>
</feature>
<organism evidence="8 9">
    <name type="scientific">Thermocladium modestius</name>
    <dbReference type="NCBI Taxonomy" id="62609"/>
    <lineage>
        <taxon>Archaea</taxon>
        <taxon>Thermoproteota</taxon>
        <taxon>Thermoprotei</taxon>
        <taxon>Thermoproteales</taxon>
        <taxon>Thermoproteaceae</taxon>
        <taxon>Thermocladium</taxon>
    </lineage>
</organism>
<evidence type="ECO:0000256" key="5">
    <source>
        <dbReference type="SAM" id="MobiDB-lite"/>
    </source>
</evidence>
<evidence type="ECO:0000259" key="7">
    <source>
        <dbReference type="PROSITE" id="PS50850"/>
    </source>
</evidence>
<name>A0A830GU13_9CREN</name>
<dbReference type="GO" id="GO:0022857">
    <property type="term" value="F:transmembrane transporter activity"/>
    <property type="evidence" value="ECO:0007669"/>
    <property type="project" value="InterPro"/>
</dbReference>
<feature type="transmembrane region" description="Helical" evidence="6">
    <location>
        <begin position="391"/>
        <end position="408"/>
    </location>
</feature>
<dbReference type="OrthoDB" id="371837at2157"/>
<evidence type="ECO:0000313" key="8">
    <source>
        <dbReference type="EMBL" id="GGP19447.1"/>
    </source>
</evidence>
<reference evidence="8" key="2">
    <citation type="submission" date="2020-09" db="EMBL/GenBank/DDBJ databases">
        <authorList>
            <person name="Sun Q."/>
            <person name="Ohkuma M."/>
        </authorList>
    </citation>
    <scope>NUCLEOTIDE SEQUENCE</scope>
    <source>
        <strain evidence="8">JCM 10088</strain>
    </source>
</reference>
<dbReference type="AlphaFoldDB" id="A0A830GU13"/>
<dbReference type="Gene3D" id="1.20.1250.20">
    <property type="entry name" value="MFS general substrate transporter like domains"/>
    <property type="match status" value="1"/>
</dbReference>